<dbReference type="RefSeq" id="WP_307206094.1">
    <property type="nucleotide sequence ID" value="NZ_JAUSSU010000008.1"/>
</dbReference>
<keyword evidence="19" id="KW-1185">Reference proteome</keyword>
<keyword evidence="8" id="KW-0547">Nucleotide-binding</keyword>
<comment type="caution">
    <text evidence="18">The sequence shown here is derived from an EMBL/GenBank/DDBJ whole genome shotgun (WGS) entry which is preliminary data.</text>
</comment>
<dbReference type="EC" id="2.7.13.3" evidence="3"/>
<dbReference type="SMART" id="SM00388">
    <property type="entry name" value="HisKA"/>
    <property type="match status" value="1"/>
</dbReference>
<comment type="catalytic activity">
    <reaction evidence="1">
        <text>ATP + protein L-histidine = ADP + protein N-phospho-L-histidine.</text>
        <dbReference type="EC" id="2.7.13.3"/>
    </reaction>
</comment>
<evidence type="ECO:0000256" key="4">
    <source>
        <dbReference type="ARBA" id="ARBA00022475"/>
    </source>
</evidence>
<evidence type="ECO:0000259" key="17">
    <source>
        <dbReference type="PROSITE" id="PS50885"/>
    </source>
</evidence>
<keyword evidence="10" id="KW-0067">ATP-binding</keyword>
<keyword evidence="13 15" id="KW-0472">Membrane</keyword>
<evidence type="ECO:0000256" key="2">
    <source>
        <dbReference type="ARBA" id="ARBA00004651"/>
    </source>
</evidence>
<dbReference type="InterPro" id="IPR029151">
    <property type="entry name" value="Sensor-like_sf"/>
</dbReference>
<evidence type="ECO:0000256" key="15">
    <source>
        <dbReference type="SAM" id="Phobius"/>
    </source>
</evidence>
<dbReference type="Pfam" id="PF00672">
    <property type="entry name" value="HAMP"/>
    <property type="match status" value="1"/>
</dbReference>
<evidence type="ECO:0000256" key="5">
    <source>
        <dbReference type="ARBA" id="ARBA00022553"/>
    </source>
</evidence>
<dbReference type="InterPro" id="IPR004358">
    <property type="entry name" value="Sig_transdc_His_kin-like_C"/>
</dbReference>
<dbReference type="Pfam" id="PF00512">
    <property type="entry name" value="HisKA"/>
    <property type="match status" value="1"/>
</dbReference>
<feature type="coiled-coil region" evidence="14">
    <location>
        <begin position="446"/>
        <end position="484"/>
    </location>
</feature>
<dbReference type="SMART" id="SM00387">
    <property type="entry name" value="HATPase_c"/>
    <property type="match status" value="1"/>
</dbReference>
<name>A0ABT9U937_PAEHA</name>
<dbReference type="SUPFAM" id="SSF47384">
    <property type="entry name" value="Homodimeric domain of signal transducing histidine kinase"/>
    <property type="match status" value="1"/>
</dbReference>
<dbReference type="SUPFAM" id="SSF55874">
    <property type="entry name" value="ATPase domain of HSP90 chaperone/DNA topoisomerase II/histidine kinase"/>
    <property type="match status" value="1"/>
</dbReference>
<evidence type="ECO:0000256" key="14">
    <source>
        <dbReference type="SAM" id="Coils"/>
    </source>
</evidence>
<feature type="domain" description="HAMP" evidence="17">
    <location>
        <begin position="395"/>
        <end position="447"/>
    </location>
</feature>
<dbReference type="InterPro" id="IPR033479">
    <property type="entry name" value="dCache_1"/>
</dbReference>
<dbReference type="Gene3D" id="6.10.340.10">
    <property type="match status" value="1"/>
</dbReference>
<keyword evidence="12" id="KW-0902">Two-component regulatory system</keyword>
<feature type="domain" description="Histidine kinase" evidence="16">
    <location>
        <begin position="494"/>
        <end position="715"/>
    </location>
</feature>
<dbReference type="SUPFAM" id="SSF158472">
    <property type="entry name" value="HAMP domain-like"/>
    <property type="match status" value="1"/>
</dbReference>
<reference evidence="18 19" key="1">
    <citation type="submission" date="2023-07" db="EMBL/GenBank/DDBJ databases">
        <title>Sorghum-associated microbial communities from plants grown in Nebraska, USA.</title>
        <authorList>
            <person name="Schachtman D."/>
        </authorList>
    </citation>
    <scope>NUCLEOTIDE SEQUENCE [LARGE SCALE GENOMIC DNA]</scope>
    <source>
        <strain evidence="18 19">CC482</strain>
    </source>
</reference>
<comment type="subcellular location">
    <subcellularLocation>
        <location evidence="2">Cell membrane</location>
        <topology evidence="2">Multi-pass membrane protein</topology>
    </subcellularLocation>
</comment>
<evidence type="ECO:0000256" key="12">
    <source>
        <dbReference type="ARBA" id="ARBA00023012"/>
    </source>
</evidence>
<sequence length="728" mass="82166">MSPLKKFKPVLRPRTFAFQMLAAMLTVSLVPLLLLTIFAGKTVTSQLNHFNSMNTALTEKNYISMYEANIDGQVRAIDTELRLVEDAVLLSKSLAESIFSVKHNADSEVPIEFAYDTVKQRFTEKNSSGEGVISVRSNNPDNYPSPEQALDLAKAKALFPLFKSETSRKPNIVSIYYIHPHDGSFFYPEYTGTAKRDPNIPIYALTSYRFYSDALNVRPNINRVAWTKPYFDITPRGWMFTATTPVYDENRVLRGVVAADVTIERFVDNVLDTRFGDENGYALLLDRDHELIAAQQHGMEEIQGLQLATLFSNETVDSYRSLEINGEQKLVFSRSIPTTNWILGYIIPEHKLLEPIHNATEKLSAQTRDQLVLQLSLLGIVAFCLCVTLAFYLRSKVSRPVNLLTGAFAEMGEGQFSTALNDTRTLEFNQLLRSFNRMSSKIRELMEQQNEHNVQLEHKVEQRTEELREINTELEMRVNELMRIEHWRKELLMNISHDLKTPITLIRGYIDAITDGTIPPADTGIYLKRIYEDIQTINQFVRNLNELSLLETRQLSAEFNRLDAVEFFDTAATKWDVYTRLAKRPFSVARPQPSMPLIVNGDKHLIGRVIDNLIDNALKYSDADCPIVFALEHTGEAVIFRVIDAGAGIPEDALPFIFNSFYRVDKSRNSSIPGSGLGLSIAKEIADIHGGELTVMTNEAHGSGCIFSLSLPLQQPAVPALTSTTHPT</sequence>
<organism evidence="18 19">
    <name type="scientific">Paenibacillus harenae</name>
    <dbReference type="NCBI Taxonomy" id="306543"/>
    <lineage>
        <taxon>Bacteria</taxon>
        <taxon>Bacillati</taxon>
        <taxon>Bacillota</taxon>
        <taxon>Bacilli</taxon>
        <taxon>Bacillales</taxon>
        <taxon>Paenibacillaceae</taxon>
        <taxon>Paenibacillus</taxon>
    </lineage>
</organism>
<dbReference type="InterPro" id="IPR036097">
    <property type="entry name" value="HisK_dim/P_sf"/>
</dbReference>
<keyword evidence="11 15" id="KW-1133">Transmembrane helix</keyword>
<dbReference type="Proteomes" id="UP001229346">
    <property type="component" value="Unassembled WGS sequence"/>
</dbReference>
<evidence type="ECO:0000256" key="6">
    <source>
        <dbReference type="ARBA" id="ARBA00022679"/>
    </source>
</evidence>
<proteinExistence type="predicted"/>
<dbReference type="CDD" id="cd00082">
    <property type="entry name" value="HisKA"/>
    <property type="match status" value="1"/>
</dbReference>
<feature type="transmembrane region" description="Helical" evidence="15">
    <location>
        <begin position="371"/>
        <end position="393"/>
    </location>
</feature>
<evidence type="ECO:0000256" key="3">
    <source>
        <dbReference type="ARBA" id="ARBA00012438"/>
    </source>
</evidence>
<dbReference type="PROSITE" id="PS50109">
    <property type="entry name" value="HIS_KIN"/>
    <property type="match status" value="1"/>
</dbReference>
<evidence type="ECO:0000256" key="1">
    <source>
        <dbReference type="ARBA" id="ARBA00000085"/>
    </source>
</evidence>
<evidence type="ECO:0000256" key="7">
    <source>
        <dbReference type="ARBA" id="ARBA00022692"/>
    </source>
</evidence>
<dbReference type="PANTHER" id="PTHR45453">
    <property type="entry name" value="PHOSPHATE REGULON SENSOR PROTEIN PHOR"/>
    <property type="match status" value="1"/>
</dbReference>
<dbReference type="PROSITE" id="PS50885">
    <property type="entry name" value="HAMP"/>
    <property type="match status" value="1"/>
</dbReference>
<keyword evidence="4" id="KW-1003">Cell membrane</keyword>
<evidence type="ECO:0000313" key="19">
    <source>
        <dbReference type="Proteomes" id="UP001229346"/>
    </source>
</evidence>
<dbReference type="GO" id="GO:0016301">
    <property type="term" value="F:kinase activity"/>
    <property type="evidence" value="ECO:0007669"/>
    <property type="project" value="UniProtKB-KW"/>
</dbReference>
<dbReference type="InterPro" id="IPR003661">
    <property type="entry name" value="HisK_dim/P_dom"/>
</dbReference>
<evidence type="ECO:0000256" key="11">
    <source>
        <dbReference type="ARBA" id="ARBA00022989"/>
    </source>
</evidence>
<evidence type="ECO:0000313" key="18">
    <source>
        <dbReference type="EMBL" id="MDQ0114714.1"/>
    </source>
</evidence>
<keyword evidence="14" id="KW-0175">Coiled coil</keyword>
<dbReference type="InterPro" id="IPR005467">
    <property type="entry name" value="His_kinase_dom"/>
</dbReference>
<dbReference type="Gene3D" id="1.10.287.130">
    <property type="match status" value="1"/>
</dbReference>
<evidence type="ECO:0000256" key="8">
    <source>
        <dbReference type="ARBA" id="ARBA00022741"/>
    </source>
</evidence>
<dbReference type="Gene3D" id="3.30.565.10">
    <property type="entry name" value="Histidine kinase-like ATPase, C-terminal domain"/>
    <property type="match status" value="1"/>
</dbReference>
<dbReference type="InterPro" id="IPR036890">
    <property type="entry name" value="HATPase_C_sf"/>
</dbReference>
<dbReference type="InterPro" id="IPR003594">
    <property type="entry name" value="HATPase_dom"/>
</dbReference>
<keyword evidence="6" id="KW-0808">Transferase</keyword>
<dbReference type="EMBL" id="JAUSSU010000008">
    <property type="protein sequence ID" value="MDQ0114714.1"/>
    <property type="molecule type" value="Genomic_DNA"/>
</dbReference>
<dbReference type="CDD" id="cd06225">
    <property type="entry name" value="HAMP"/>
    <property type="match status" value="1"/>
</dbReference>
<keyword evidence="5" id="KW-0597">Phosphoprotein</keyword>
<dbReference type="PANTHER" id="PTHR45453:SF1">
    <property type="entry name" value="PHOSPHATE REGULON SENSOR PROTEIN PHOR"/>
    <property type="match status" value="1"/>
</dbReference>
<dbReference type="InterPro" id="IPR003660">
    <property type="entry name" value="HAMP_dom"/>
</dbReference>
<dbReference type="SUPFAM" id="SSF103190">
    <property type="entry name" value="Sensory domain-like"/>
    <property type="match status" value="1"/>
</dbReference>
<protein>
    <recommendedName>
        <fullName evidence="3">histidine kinase</fullName>
        <ecNumber evidence="3">2.7.13.3</ecNumber>
    </recommendedName>
</protein>
<evidence type="ECO:0000256" key="9">
    <source>
        <dbReference type="ARBA" id="ARBA00022777"/>
    </source>
</evidence>
<evidence type="ECO:0000256" key="13">
    <source>
        <dbReference type="ARBA" id="ARBA00023136"/>
    </source>
</evidence>
<accession>A0ABT9U937</accession>
<dbReference type="SMART" id="SM00304">
    <property type="entry name" value="HAMP"/>
    <property type="match status" value="1"/>
</dbReference>
<keyword evidence="9 18" id="KW-0418">Kinase</keyword>
<dbReference type="InterPro" id="IPR050351">
    <property type="entry name" value="BphY/WalK/GraS-like"/>
</dbReference>
<gene>
    <name evidence="18" type="ORF">J2T15_004170</name>
</gene>
<dbReference type="Pfam" id="PF02518">
    <property type="entry name" value="HATPase_c"/>
    <property type="match status" value="1"/>
</dbReference>
<dbReference type="CDD" id="cd00075">
    <property type="entry name" value="HATPase"/>
    <property type="match status" value="1"/>
</dbReference>
<dbReference type="CDD" id="cd12913">
    <property type="entry name" value="PDC1_MCP_like"/>
    <property type="match status" value="1"/>
</dbReference>
<evidence type="ECO:0000259" key="16">
    <source>
        <dbReference type="PROSITE" id="PS50109"/>
    </source>
</evidence>
<keyword evidence="7 15" id="KW-0812">Transmembrane</keyword>
<dbReference type="PRINTS" id="PR00344">
    <property type="entry name" value="BCTRLSENSOR"/>
</dbReference>
<dbReference type="Gene3D" id="3.30.450.20">
    <property type="entry name" value="PAS domain"/>
    <property type="match status" value="2"/>
</dbReference>
<dbReference type="Pfam" id="PF02743">
    <property type="entry name" value="dCache_1"/>
    <property type="match status" value="1"/>
</dbReference>
<evidence type="ECO:0000256" key="10">
    <source>
        <dbReference type="ARBA" id="ARBA00022840"/>
    </source>
</evidence>